<evidence type="ECO:0000256" key="3">
    <source>
        <dbReference type="ARBA" id="ARBA00022729"/>
    </source>
</evidence>
<evidence type="ECO:0000256" key="2">
    <source>
        <dbReference type="ARBA" id="ARBA00022525"/>
    </source>
</evidence>
<keyword evidence="7" id="KW-1185">Reference proteome</keyword>
<evidence type="ECO:0000256" key="1">
    <source>
        <dbReference type="ARBA" id="ARBA00004239"/>
    </source>
</evidence>
<sequence length="81" mass="8776">MGSRKLVLLLLLLVLFSFSFGEAHGSSRYSHTLNIKPKSTTTHQKLPSSFVGALPKSMPIPPSAPSKKHNEIGLQSSTTFP</sequence>
<protein>
    <submittedName>
        <fullName evidence="6">Uncharacterized protein</fullName>
    </submittedName>
</protein>
<comment type="subcellular location">
    <subcellularLocation>
        <location evidence="1">Secreted</location>
        <location evidence="1">Extracellular space</location>
    </subcellularLocation>
</comment>
<feature type="signal peptide" evidence="5">
    <location>
        <begin position="1"/>
        <end position="23"/>
    </location>
</feature>
<dbReference type="PANTHER" id="PTHR33599:SF11">
    <property type="entry name" value="PROTEIN IDA-LIKE 5"/>
    <property type="match status" value="1"/>
</dbReference>
<gene>
    <name evidence="6" type="ORF">V6N12_034517</name>
</gene>
<dbReference type="Proteomes" id="UP001472677">
    <property type="component" value="Unassembled WGS sequence"/>
</dbReference>
<dbReference type="PANTHER" id="PTHR33599">
    <property type="entry name" value="PROTEIN IDA-LIKE 5"/>
    <property type="match status" value="1"/>
</dbReference>
<organism evidence="6 7">
    <name type="scientific">Hibiscus sabdariffa</name>
    <name type="common">roselle</name>
    <dbReference type="NCBI Taxonomy" id="183260"/>
    <lineage>
        <taxon>Eukaryota</taxon>
        <taxon>Viridiplantae</taxon>
        <taxon>Streptophyta</taxon>
        <taxon>Embryophyta</taxon>
        <taxon>Tracheophyta</taxon>
        <taxon>Spermatophyta</taxon>
        <taxon>Magnoliopsida</taxon>
        <taxon>eudicotyledons</taxon>
        <taxon>Gunneridae</taxon>
        <taxon>Pentapetalae</taxon>
        <taxon>rosids</taxon>
        <taxon>malvids</taxon>
        <taxon>Malvales</taxon>
        <taxon>Malvaceae</taxon>
        <taxon>Malvoideae</taxon>
        <taxon>Hibiscus</taxon>
    </lineage>
</organism>
<name>A0ABR2DID6_9ROSI</name>
<dbReference type="InterPro" id="IPR039639">
    <property type="entry name" value="IDA-like"/>
</dbReference>
<keyword evidence="2" id="KW-0964">Secreted</keyword>
<comment type="caution">
    <text evidence="6">The sequence shown here is derived from an EMBL/GenBank/DDBJ whole genome shotgun (WGS) entry which is preliminary data.</text>
</comment>
<proteinExistence type="predicted"/>
<evidence type="ECO:0000313" key="7">
    <source>
        <dbReference type="Proteomes" id="UP001472677"/>
    </source>
</evidence>
<feature type="region of interest" description="Disordered" evidence="4">
    <location>
        <begin position="54"/>
        <end position="81"/>
    </location>
</feature>
<dbReference type="EMBL" id="JBBPBM010000027">
    <property type="protein sequence ID" value="KAK8538809.1"/>
    <property type="molecule type" value="Genomic_DNA"/>
</dbReference>
<evidence type="ECO:0000256" key="5">
    <source>
        <dbReference type="SAM" id="SignalP"/>
    </source>
</evidence>
<feature type="chain" id="PRO_5046420421" evidence="5">
    <location>
        <begin position="24"/>
        <end position="81"/>
    </location>
</feature>
<accession>A0ABR2DID6</accession>
<keyword evidence="3 5" id="KW-0732">Signal</keyword>
<evidence type="ECO:0000313" key="6">
    <source>
        <dbReference type="EMBL" id="KAK8538809.1"/>
    </source>
</evidence>
<reference evidence="6 7" key="1">
    <citation type="journal article" date="2024" name="G3 (Bethesda)">
        <title>Genome assembly of Hibiscus sabdariffa L. provides insights into metabolisms of medicinal natural products.</title>
        <authorList>
            <person name="Kim T."/>
        </authorList>
    </citation>
    <scope>NUCLEOTIDE SEQUENCE [LARGE SCALE GENOMIC DNA]</scope>
    <source>
        <strain evidence="6">TK-2024</strain>
        <tissue evidence="6">Old leaves</tissue>
    </source>
</reference>
<evidence type="ECO:0000256" key="4">
    <source>
        <dbReference type="SAM" id="MobiDB-lite"/>
    </source>
</evidence>